<accession>A0ABW3Z3C7</accession>
<sequence length="531" mass="56334">MRLVAAIDGGAGSLRGYMESRAAVAAGGLRAAAGMGAREGVARYRANVLAGGLGPRLANTVRGLVYPKGATETLSPAAFIFSRAPRIVAAFEQAPTIRPVKGSKFLWIPTENVPKQGRRRMSPGRVEEIYGDFEYVPSLVSRGTFLAVVPAVRSKSRTGFRQATVKRRESGRGVTRIYPANLLTDRDTAASDAIVTFQSAGYAPEGQRYFEIDPARVGTSGALSVRRLSAEKDLRHVIPLTIKVAQPVTGSPALPIHMIGDSITNRQQPSLVRDLLTALGYAPSFIGTVPSSGSATSSTDASGPLGECRESRAFSDYTYEDLDGEVVALPAGQEAAYMAMSKADKLTINPYVRPSTGSDPVENVFNGHIFDFAFYLARFGLPTPAVVWINHGTNDRSEESNLTTLMRQVDNGVRILAASIRAAAPNAVILFGMPAMPMGVNADLNFTAENRFILAKIIERTRAFGDARIRAVGAWAHMSADGYPFDVSAVNAATGVATTTISDGLHPAAPTGRAQLAAVTAAAIAAAFQEM</sequence>
<comment type="caution">
    <text evidence="1">The sequence shown here is derived from an EMBL/GenBank/DDBJ whole genome shotgun (WGS) entry which is preliminary data.</text>
</comment>
<dbReference type="RefSeq" id="WP_378773899.1">
    <property type="nucleotide sequence ID" value="NZ_JBHTMX010000005.1"/>
</dbReference>
<dbReference type="Pfam" id="PF20039">
    <property type="entry name" value="DUF6441"/>
    <property type="match status" value="1"/>
</dbReference>
<proteinExistence type="predicted"/>
<evidence type="ECO:0000313" key="2">
    <source>
        <dbReference type="Proteomes" id="UP001597171"/>
    </source>
</evidence>
<dbReference type="InterPro" id="IPR045622">
    <property type="entry name" value="DUF6441"/>
</dbReference>
<dbReference type="Gene3D" id="3.40.50.1110">
    <property type="entry name" value="SGNH hydrolase"/>
    <property type="match status" value="1"/>
</dbReference>
<dbReference type="InterPro" id="IPR036514">
    <property type="entry name" value="SGNH_hydro_sf"/>
</dbReference>
<name>A0ABW3Z3C7_9HYPH</name>
<dbReference type="Proteomes" id="UP001597171">
    <property type="component" value="Unassembled WGS sequence"/>
</dbReference>
<keyword evidence="2" id="KW-1185">Reference proteome</keyword>
<evidence type="ECO:0000313" key="1">
    <source>
        <dbReference type="EMBL" id="MFD1330714.1"/>
    </source>
</evidence>
<gene>
    <name evidence="1" type="ORF">ACFQ4O_01735</name>
</gene>
<organism evidence="1 2">
    <name type="scientific">Methylopila musalis</name>
    <dbReference type="NCBI Taxonomy" id="1134781"/>
    <lineage>
        <taxon>Bacteria</taxon>
        <taxon>Pseudomonadati</taxon>
        <taxon>Pseudomonadota</taxon>
        <taxon>Alphaproteobacteria</taxon>
        <taxon>Hyphomicrobiales</taxon>
        <taxon>Methylopilaceae</taxon>
        <taxon>Methylopila</taxon>
    </lineage>
</organism>
<dbReference type="SUPFAM" id="SSF52266">
    <property type="entry name" value="SGNH hydrolase"/>
    <property type="match status" value="1"/>
</dbReference>
<dbReference type="EMBL" id="JBHTMX010000005">
    <property type="protein sequence ID" value="MFD1330714.1"/>
    <property type="molecule type" value="Genomic_DNA"/>
</dbReference>
<protein>
    <submittedName>
        <fullName evidence="1">DUF6441 family protein</fullName>
    </submittedName>
</protein>
<reference evidence="2" key="1">
    <citation type="journal article" date="2019" name="Int. J. Syst. Evol. Microbiol.">
        <title>The Global Catalogue of Microorganisms (GCM) 10K type strain sequencing project: providing services to taxonomists for standard genome sequencing and annotation.</title>
        <authorList>
            <consortium name="The Broad Institute Genomics Platform"/>
            <consortium name="The Broad Institute Genome Sequencing Center for Infectious Disease"/>
            <person name="Wu L."/>
            <person name="Ma J."/>
        </authorList>
    </citation>
    <scope>NUCLEOTIDE SEQUENCE [LARGE SCALE GENOMIC DNA]</scope>
    <source>
        <strain evidence="2">CCUG 61696</strain>
    </source>
</reference>